<evidence type="ECO:0000313" key="2">
    <source>
        <dbReference type="Proteomes" id="UP001589587"/>
    </source>
</evidence>
<dbReference type="Proteomes" id="UP001589587">
    <property type="component" value="Unassembled WGS sequence"/>
</dbReference>
<keyword evidence="2" id="KW-1185">Reference proteome</keyword>
<dbReference type="EMBL" id="JBHMAS010000006">
    <property type="protein sequence ID" value="MFB9779549.1"/>
    <property type="molecule type" value="Genomic_DNA"/>
</dbReference>
<name>A0ABV5XAT0_9NOCA</name>
<comment type="caution">
    <text evidence="1">The sequence shown here is derived from an EMBL/GenBank/DDBJ whole genome shotgun (WGS) entry which is preliminary data.</text>
</comment>
<accession>A0ABV5XAT0</accession>
<protein>
    <submittedName>
        <fullName evidence="1">Uncharacterized protein</fullName>
    </submittedName>
</protein>
<evidence type="ECO:0000313" key="1">
    <source>
        <dbReference type="EMBL" id="MFB9779549.1"/>
    </source>
</evidence>
<proteinExistence type="predicted"/>
<reference evidence="1 2" key="1">
    <citation type="submission" date="2024-09" db="EMBL/GenBank/DDBJ databases">
        <authorList>
            <person name="Sun Q."/>
            <person name="Mori K."/>
        </authorList>
    </citation>
    <scope>NUCLEOTIDE SEQUENCE [LARGE SCALE GENOMIC DNA]</scope>
    <source>
        <strain evidence="1 2">JCM 11411</strain>
    </source>
</reference>
<organism evidence="1 2">
    <name type="scientific">Rhodococcus baikonurensis</name>
    <dbReference type="NCBI Taxonomy" id="172041"/>
    <lineage>
        <taxon>Bacteria</taxon>
        <taxon>Bacillati</taxon>
        <taxon>Actinomycetota</taxon>
        <taxon>Actinomycetes</taxon>
        <taxon>Mycobacteriales</taxon>
        <taxon>Nocardiaceae</taxon>
        <taxon>Rhodococcus</taxon>
        <taxon>Rhodococcus erythropolis group</taxon>
    </lineage>
</organism>
<sequence length="80" mass="8830">MSQARWIDTLIDEKGYDPEHVFEVEGPSGINIIPLGVVIESFKNASSDEQIAIKKNLIALDLRAADLLEYFGKLAEALAQ</sequence>
<dbReference type="RefSeq" id="WP_311052996.1">
    <property type="nucleotide sequence ID" value="NZ_JBHMAS010000006.1"/>
</dbReference>
<gene>
    <name evidence="1" type="ORF">ACFFQ6_07640</name>
</gene>